<protein>
    <submittedName>
        <fullName evidence="1">Uncharacterized protein</fullName>
    </submittedName>
</protein>
<dbReference type="Proteomes" id="UP000226031">
    <property type="component" value="Unassembled WGS sequence"/>
</dbReference>
<keyword evidence="2" id="KW-1185">Reference proteome</keyword>
<dbReference type="VEuPathDB" id="FungiDB:EMCG_08397"/>
<accession>A0A2B7ZEJ3</accession>
<evidence type="ECO:0000313" key="2">
    <source>
        <dbReference type="Proteomes" id="UP000226031"/>
    </source>
</evidence>
<dbReference type="AlphaFoldDB" id="A0A2B7ZEJ3"/>
<dbReference type="STRING" id="73230.A0A2B7ZEJ3"/>
<comment type="caution">
    <text evidence="1">The sequence shown here is derived from an EMBL/GenBank/DDBJ whole genome shotgun (WGS) entry which is preliminary data.</text>
</comment>
<gene>
    <name evidence="1" type="ORF">GX50_06012</name>
</gene>
<evidence type="ECO:0000313" key="1">
    <source>
        <dbReference type="EMBL" id="PGH31227.1"/>
    </source>
</evidence>
<name>A0A2B7ZEJ3_9EURO</name>
<organism evidence="1 2">
    <name type="scientific">[Emmonsia] crescens</name>
    <dbReference type="NCBI Taxonomy" id="73230"/>
    <lineage>
        <taxon>Eukaryota</taxon>
        <taxon>Fungi</taxon>
        <taxon>Dikarya</taxon>
        <taxon>Ascomycota</taxon>
        <taxon>Pezizomycotina</taxon>
        <taxon>Eurotiomycetes</taxon>
        <taxon>Eurotiomycetidae</taxon>
        <taxon>Onygenales</taxon>
        <taxon>Ajellomycetaceae</taxon>
        <taxon>Emergomyces</taxon>
    </lineage>
</organism>
<reference evidence="1 2" key="1">
    <citation type="submission" date="2017-10" db="EMBL/GenBank/DDBJ databases">
        <title>Comparative genomics in systemic dimorphic fungi from Ajellomycetaceae.</title>
        <authorList>
            <person name="Munoz J.F."/>
            <person name="Mcewen J.G."/>
            <person name="Clay O.K."/>
            <person name="Cuomo C.A."/>
        </authorList>
    </citation>
    <scope>NUCLEOTIDE SEQUENCE [LARGE SCALE GENOMIC DNA]</scope>
    <source>
        <strain evidence="1 2">UAMH4076</strain>
    </source>
</reference>
<dbReference type="EMBL" id="PDND01000136">
    <property type="protein sequence ID" value="PGH31227.1"/>
    <property type="molecule type" value="Genomic_DNA"/>
</dbReference>
<proteinExistence type="predicted"/>
<sequence length="334" mass="37480">MALFGRGYTCYGDPGGLATWEPNEVLNSLMDDDYVETREKNIRLLQCNIKRGFNVEVAESALEYILHKTPPGPLLDPTEPRGLDSRVYRRIEILKRLRYSPSLHEWDARNIDAILLAYRNGSLKMDKGKVTYWYGGQMRMGPRLQLPSVREHIDLIDRCRENFGLGRLWIEPRAQQQQRAAVATFDSFDLSGHHGYHVRVQLIGQDKSIIIPVLDDTGSSLLELLATPDCISLGFNMLYPHVLGITQLLTSNGVVERLSILVRAQVVAEDGRPLGPKIEIEASVTSAPLAPFYYSRCSGRILRRTLYTATAPAYGGPLYVSEKKNGVVKQLPAV</sequence>